<feature type="transmembrane region" description="Helical" evidence="1">
    <location>
        <begin position="66"/>
        <end position="87"/>
    </location>
</feature>
<accession>A0ABD4YRA6</accession>
<name>A0ABD4YRA6_9BURK</name>
<gene>
    <name evidence="2" type="ORF">N5C72_07815</name>
</gene>
<comment type="caution">
    <text evidence="2">The sequence shown here is derived from an EMBL/GenBank/DDBJ whole genome shotgun (WGS) entry which is preliminary data.</text>
</comment>
<proteinExistence type="predicted"/>
<dbReference type="AlphaFoldDB" id="A0ABD4YRA6"/>
<evidence type="ECO:0000256" key="1">
    <source>
        <dbReference type="SAM" id="Phobius"/>
    </source>
</evidence>
<keyword evidence="1" id="KW-1133">Transmembrane helix</keyword>
<protein>
    <submittedName>
        <fullName evidence="2">Uncharacterized protein</fullName>
    </submittedName>
</protein>
<keyword evidence="1" id="KW-0472">Membrane</keyword>
<reference evidence="2 3" key="1">
    <citation type="submission" date="2022-09" db="EMBL/GenBank/DDBJ databases">
        <title>Intensive care unit water sources are persistently colonized with multi-drug resistant bacteria and are the site of extensive horizontal gene transfer of antibiotic resistance genes.</title>
        <authorList>
            <person name="Diorio-Toth L."/>
        </authorList>
    </citation>
    <scope>NUCLEOTIDE SEQUENCE [LARGE SCALE GENOMIC DNA]</scope>
    <source>
        <strain evidence="2 3">GD03967</strain>
    </source>
</reference>
<dbReference type="RefSeq" id="WP_279990367.1">
    <property type="nucleotide sequence ID" value="NZ_JAOBZK010000007.1"/>
</dbReference>
<dbReference type="EMBL" id="JAOBZK010000007">
    <property type="protein sequence ID" value="MDH1177977.1"/>
    <property type="molecule type" value="Genomic_DNA"/>
</dbReference>
<dbReference type="Proteomes" id="UP001158644">
    <property type="component" value="Unassembled WGS sequence"/>
</dbReference>
<organism evidence="2 3">
    <name type="scientific">Achromobacter mucicolens</name>
    <dbReference type="NCBI Taxonomy" id="1389922"/>
    <lineage>
        <taxon>Bacteria</taxon>
        <taxon>Pseudomonadati</taxon>
        <taxon>Pseudomonadota</taxon>
        <taxon>Betaproteobacteria</taxon>
        <taxon>Burkholderiales</taxon>
        <taxon>Alcaligenaceae</taxon>
        <taxon>Achromobacter</taxon>
    </lineage>
</organism>
<keyword evidence="1" id="KW-0812">Transmembrane</keyword>
<evidence type="ECO:0000313" key="3">
    <source>
        <dbReference type="Proteomes" id="UP001158644"/>
    </source>
</evidence>
<evidence type="ECO:0000313" key="2">
    <source>
        <dbReference type="EMBL" id="MDH1177977.1"/>
    </source>
</evidence>
<sequence length="89" mass="9191">MPSPTFILTMPKGHVSPGPSKADCQALAASFDPAIASRDKQVEYAACVPVLYPKPSAPTSPADSPGLQAVAVLFILGFVVLLAVLALEK</sequence>